<dbReference type="RefSeq" id="XP_022463203.1">
    <property type="nucleotide sequence ID" value="XM_022606515.1"/>
</dbReference>
<dbReference type="PROSITE" id="PS50076">
    <property type="entry name" value="DNAJ_2"/>
    <property type="match status" value="1"/>
</dbReference>
<dbReference type="GO" id="GO:0005783">
    <property type="term" value="C:endoplasmic reticulum"/>
    <property type="evidence" value="ECO:0007669"/>
    <property type="project" value="UniProtKB-SubCell"/>
</dbReference>
<dbReference type="Gene3D" id="1.10.287.110">
    <property type="entry name" value="DnaJ domain"/>
    <property type="match status" value="1"/>
</dbReference>
<dbReference type="CDD" id="cd06257">
    <property type="entry name" value="DnaJ"/>
    <property type="match status" value="1"/>
</dbReference>
<evidence type="ECO:0000313" key="7">
    <source>
        <dbReference type="EMBL" id="CCK68957.1"/>
    </source>
</evidence>
<organism evidence="7 8">
    <name type="scientific">Huiozyma naganishii (strain ATCC MYA-139 / BCRC 22969 / CBS 8797 / KCTC 17520 / NBRC 10181 / NCYC 3082 / Yp74L-3)</name>
    <name type="common">Yeast</name>
    <name type="synonym">Kazachstania naganishii</name>
    <dbReference type="NCBI Taxonomy" id="1071383"/>
    <lineage>
        <taxon>Eukaryota</taxon>
        <taxon>Fungi</taxon>
        <taxon>Dikarya</taxon>
        <taxon>Ascomycota</taxon>
        <taxon>Saccharomycotina</taxon>
        <taxon>Saccharomycetes</taxon>
        <taxon>Saccharomycetales</taxon>
        <taxon>Saccharomycetaceae</taxon>
        <taxon>Huiozyma</taxon>
    </lineage>
</organism>
<dbReference type="InterPro" id="IPR001623">
    <property type="entry name" value="DnaJ_domain"/>
</dbReference>
<sequence>MIVRNVLTRKVLCCLLFFLPAIVVASESESECGVAGLQTTAKGLGFEGSEISRYLTLVKRIDKCIAADNKKDRNYADTLKQLRNQLYYKAGLLQLSLGQELKAMSSFESMLRDQDYRNSYTSLATKRLNELYIEFGFWDKLTNDEDNMAEIFSSLNSTLFQKLEKGASSIDTLPDELRPMLDISPYDLTTLQVSIEFLTKKLSENLEPSFANELVRHYDLVLEKYKTSLTLDQRLKIHHANAILLMVVLNSDPSHQLRRCLAIDMDYSPCKILTLLNSKLEKINPHRAQILDPDVYAFPERERGGRQATEVHWENLAKFYLDLTSKPCIRKLPKDYKFANNYELIMDTMSKLLNQLFEDDQPLATRRMIEVNTKGKYATEFGKYIDLIVCESSIHTSHPITKKLKLSQYCKKCLKSVLDEEQWEDFNKALTKKERLPDNVLNGLWNNYPNMAIYMVDTILHKHKVKSGGISPVQDEILQFFTDNHLNESENKFIKKQRDYINKLVEKKQQQEQEQFQNHHQQFFNFGQQQYQQHQHHQQQQQQYAEPPPKTDKDYYKILGVAKNSDSKNIRKAYLNLTKKYHPDKQGQLSQKEQEQNHEKMSEINEAYEILGDESKKKEYDDGRLGNGNAHFRQQQGAPFGRRGGQMKFKQGGGFPFGNGNFKMNFGH</sequence>
<dbReference type="SMART" id="SM00271">
    <property type="entry name" value="DnaJ"/>
    <property type="match status" value="1"/>
</dbReference>
<evidence type="ECO:0000313" key="8">
    <source>
        <dbReference type="Proteomes" id="UP000006310"/>
    </source>
</evidence>
<dbReference type="OrthoDB" id="1726119at2759"/>
<reference evidence="7 8" key="1">
    <citation type="journal article" date="2011" name="Proc. Natl. Acad. Sci. U.S.A.">
        <title>Evolutionary erosion of yeast sex chromosomes by mating-type switching accidents.</title>
        <authorList>
            <person name="Gordon J.L."/>
            <person name="Armisen D."/>
            <person name="Proux-Wera E."/>
            <person name="Oheigeartaigh S.S."/>
            <person name="Byrne K.P."/>
            <person name="Wolfe K.H."/>
        </authorList>
    </citation>
    <scope>NUCLEOTIDE SEQUENCE [LARGE SCALE GENOMIC DNA]</scope>
    <source>
        <strain evidence="8">ATCC MYA-139 / BCRC 22969 / CBS 8797 / CCRC 22969 / KCTC 17520 / NBRC 10181 / NCYC 3082</strain>
    </source>
</reference>
<evidence type="ECO:0000256" key="4">
    <source>
        <dbReference type="SAM" id="MobiDB-lite"/>
    </source>
</evidence>
<feature type="region of interest" description="Disordered" evidence="4">
    <location>
        <begin position="529"/>
        <end position="550"/>
    </location>
</feature>
<dbReference type="AlphaFoldDB" id="J7RVJ9"/>
<dbReference type="InterPro" id="IPR051727">
    <property type="entry name" value="DnaJ_C3_Co-chaperones"/>
</dbReference>
<gene>
    <name evidence="7" type="primary">KNAG0B05240</name>
    <name evidence="7" type="ordered locus">KNAG_0B05240</name>
</gene>
<dbReference type="HOGENOM" id="CLU_030116_0_0_1"/>
<dbReference type="GO" id="GO:0034975">
    <property type="term" value="P:protein folding in endoplasmic reticulum"/>
    <property type="evidence" value="ECO:0007669"/>
    <property type="project" value="EnsemblFungi"/>
</dbReference>
<dbReference type="GO" id="GO:0051082">
    <property type="term" value="F:unfolded protein binding"/>
    <property type="evidence" value="ECO:0007669"/>
    <property type="project" value="EnsemblFungi"/>
</dbReference>
<accession>J7RVJ9</accession>
<dbReference type="STRING" id="1071383.J7RVJ9"/>
<evidence type="ECO:0000256" key="1">
    <source>
        <dbReference type="ARBA" id="ARBA00004240"/>
    </source>
</evidence>
<dbReference type="PANTHER" id="PTHR44140:SF2">
    <property type="entry name" value="LD25575P"/>
    <property type="match status" value="1"/>
</dbReference>
<keyword evidence="3" id="KW-0256">Endoplasmic reticulum</keyword>
<proteinExistence type="predicted"/>
<dbReference type="InterPro" id="IPR036869">
    <property type="entry name" value="J_dom_sf"/>
</dbReference>
<dbReference type="GeneID" id="34524607"/>
<dbReference type="SUPFAM" id="SSF46565">
    <property type="entry name" value="Chaperone J-domain"/>
    <property type="match status" value="1"/>
</dbReference>
<dbReference type="GO" id="GO:0042175">
    <property type="term" value="C:nuclear outer membrane-endoplasmic reticulum membrane network"/>
    <property type="evidence" value="ECO:0007669"/>
    <property type="project" value="EnsemblFungi"/>
</dbReference>
<comment type="subcellular location">
    <subcellularLocation>
        <location evidence="1">Endoplasmic reticulum</location>
    </subcellularLocation>
</comment>
<feature type="compositionally biased region" description="Low complexity" evidence="4">
    <location>
        <begin position="529"/>
        <end position="544"/>
    </location>
</feature>
<protein>
    <recommendedName>
        <fullName evidence="6">J domain-containing protein</fullName>
    </recommendedName>
</protein>
<keyword evidence="8" id="KW-1185">Reference proteome</keyword>
<dbReference type="eggNOG" id="KOG0715">
    <property type="taxonomic scope" value="Eukaryota"/>
</dbReference>
<dbReference type="Proteomes" id="UP000006310">
    <property type="component" value="Chromosome 2"/>
</dbReference>
<dbReference type="OMA" id="DMDYKPC"/>
<name>J7RVJ9_HUIN7</name>
<evidence type="ECO:0000256" key="2">
    <source>
        <dbReference type="ARBA" id="ARBA00022729"/>
    </source>
</evidence>
<feature type="domain" description="J" evidence="6">
    <location>
        <begin position="554"/>
        <end position="624"/>
    </location>
</feature>
<dbReference type="GO" id="GO:0051087">
    <property type="term" value="F:protein-folding chaperone binding"/>
    <property type="evidence" value="ECO:0007669"/>
    <property type="project" value="EnsemblFungi"/>
</dbReference>
<keyword evidence="2 5" id="KW-0732">Signal</keyword>
<dbReference type="PANTHER" id="PTHR44140">
    <property type="entry name" value="LD25575P"/>
    <property type="match status" value="1"/>
</dbReference>
<evidence type="ECO:0000259" key="6">
    <source>
        <dbReference type="PROSITE" id="PS50076"/>
    </source>
</evidence>
<evidence type="ECO:0000256" key="5">
    <source>
        <dbReference type="SAM" id="SignalP"/>
    </source>
</evidence>
<dbReference type="GO" id="GO:0000742">
    <property type="term" value="P:karyogamy involved in conjugation with cellular fusion"/>
    <property type="evidence" value="ECO:0007669"/>
    <property type="project" value="EnsemblFungi"/>
</dbReference>
<evidence type="ECO:0000256" key="3">
    <source>
        <dbReference type="ARBA" id="ARBA00022824"/>
    </source>
</evidence>
<feature type="signal peptide" evidence="5">
    <location>
        <begin position="1"/>
        <end position="25"/>
    </location>
</feature>
<dbReference type="KEGG" id="kng:KNAG_0B05240"/>
<dbReference type="GO" id="GO:0036503">
    <property type="term" value="P:ERAD pathway"/>
    <property type="evidence" value="ECO:0007669"/>
    <property type="project" value="EnsemblFungi"/>
</dbReference>
<dbReference type="EMBL" id="HE978315">
    <property type="protein sequence ID" value="CCK68957.1"/>
    <property type="molecule type" value="Genomic_DNA"/>
</dbReference>
<reference evidence="8" key="2">
    <citation type="submission" date="2012-08" db="EMBL/GenBank/DDBJ databases">
        <title>Genome sequence of Kazachstania naganishii.</title>
        <authorList>
            <person name="Gordon J.L."/>
            <person name="Armisen D."/>
            <person name="Proux-Wera E."/>
            <person name="OhEigeartaigh S.S."/>
            <person name="Byrne K.P."/>
            <person name="Wolfe K.H."/>
        </authorList>
    </citation>
    <scope>NUCLEOTIDE SEQUENCE [LARGE SCALE GENOMIC DNA]</scope>
    <source>
        <strain evidence="8">ATCC MYA-139 / BCRC 22969 / CBS 8797 / CCRC 22969 / KCTC 17520 / NBRC 10181 / NCYC 3082</strain>
    </source>
</reference>
<dbReference type="Pfam" id="PF00226">
    <property type="entry name" value="DnaJ"/>
    <property type="match status" value="1"/>
</dbReference>
<dbReference type="PRINTS" id="PR00625">
    <property type="entry name" value="JDOMAIN"/>
</dbReference>
<dbReference type="GO" id="GO:0051787">
    <property type="term" value="F:misfolded protein binding"/>
    <property type="evidence" value="ECO:0007669"/>
    <property type="project" value="TreeGrafter"/>
</dbReference>
<feature type="chain" id="PRO_5003796285" description="J domain-containing protein" evidence="5">
    <location>
        <begin position="26"/>
        <end position="668"/>
    </location>
</feature>